<feature type="region of interest" description="Disordered" evidence="1">
    <location>
        <begin position="107"/>
        <end position="145"/>
    </location>
</feature>
<feature type="compositionally biased region" description="Acidic residues" evidence="1">
    <location>
        <begin position="372"/>
        <end position="382"/>
    </location>
</feature>
<feature type="region of interest" description="Disordered" evidence="1">
    <location>
        <begin position="21"/>
        <end position="50"/>
    </location>
</feature>
<dbReference type="KEGG" id="lbc:LACBIDRAFT_318103"/>
<evidence type="ECO:0000259" key="2">
    <source>
        <dbReference type="Pfam" id="PF14033"/>
    </source>
</evidence>
<reference evidence="4 5" key="1">
    <citation type="journal article" date="2008" name="Nature">
        <title>The genome of Laccaria bicolor provides insights into mycorrhizal symbiosis.</title>
        <authorList>
            <person name="Martin F."/>
            <person name="Aerts A."/>
            <person name="Ahren D."/>
            <person name="Brun A."/>
            <person name="Danchin E.G.J."/>
            <person name="Duchaussoy F."/>
            <person name="Gibon J."/>
            <person name="Kohler A."/>
            <person name="Lindquist E."/>
            <person name="Pereda V."/>
            <person name="Salamov A."/>
            <person name="Shapiro H.J."/>
            <person name="Wuyts J."/>
            <person name="Blaudez D."/>
            <person name="Buee M."/>
            <person name="Brokstein P."/>
            <person name="Canbaeck B."/>
            <person name="Cohen D."/>
            <person name="Courty P.E."/>
            <person name="Coutinho P.M."/>
            <person name="Delaruelle C."/>
            <person name="Detter J.C."/>
            <person name="Deveau A."/>
            <person name="DiFazio S."/>
            <person name="Duplessis S."/>
            <person name="Fraissinet-Tachet L."/>
            <person name="Lucic E."/>
            <person name="Frey-Klett P."/>
            <person name="Fourrey C."/>
            <person name="Feussner I."/>
            <person name="Gay G."/>
            <person name="Grimwood J."/>
            <person name="Hoegger P.J."/>
            <person name="Jain P."/>
            <person name="Kilaru S."/>
            <person name="Labbe J."/>
            <person name="Lin Y.C."/>
            <person name="Legue V."/>
            <person name="Le Tacon F."/>
            <person name="Marmeisse R."/>
            <person name="Melayah D."/>
            <person name="Montanini B."/>
            <person name="Muratet M."/>
            <person name="Nehls U."/>
            <person name="Niculita-Hirzel H."/>
            <person name="Oudot-Le Secq M.P."/>
            <person name="Peter M."/>
            <person name="Quesneville H."/>
            <person name="Rajashekar B."/>
            <person name="Reich M."/>
            <person name="Rouhier N."/>
            <person name="Schmutz J."/>
            <person name="Yin T."/>
            <person name="Chalot M."/>
            <person name="Henrissat B."/>
            <person name="Kuees U."/>
            <person name="Lucas S."/>
            <person name="Van de Peer Y."/>
            <person name="Podila G.K."/>
            <person name="Polle A."/>
            <person name="Pukkila P.J."/>
            <person name="Richardson P.M."/>
            <person name="Rouze P."/>
            <person name="Sanders I.R."/>
            <person name="Stajich J.E."/>
            <person name="Tunlid A."/>
            <person name="Tuskan G."/>
            <person name="Grigoriev I.V."/>
        </authorList>
    </citation>
    <scope>NUCLEOTIDE SEQUENCE [LARGE SCALE GENOMIC DNA]</scope>
    <source>
        <strain evidence="5">S238N-H82 / ATCC MYA-4686</strain>
    </source>
</reference>
<proteinExistence type="predicted"/>
<name>B0D600_LACBS</name>
<dbReference type="InterPro" id="IPR049192">
    <property type="entry name" value="DUF4246_C"/>
</dbReference>
<accession>B0D600</accession>
<dbReference type="InterPro" id="IPR049207">
    <property type="entry name" value="DUF4246_N"/>
</dbReference>
<dbReference type="EMBL" id="DS547098">
    <property type="protein sequence ID" value="EDR10112.1"/>
    <property type="molecule type" value="Genomic_DNA"/>
</dbReference>
<dbReference type="RefSeq" id="XP_001879497.1">
    <property type="nucleotide sequence ID" value="XM_001879462.1"/>
</dbReference>
<keyword evidence="5" id="KW-1185">Reference proteome</keyword>
<feature type="region of interest" description="Disordered" evidence="1">
    <location>
        <begin position="359"/>
        <end position="382"/>
    </location>
</feature>
<feature type="domain" description="DUF4246" evidence="3">
    <location>
        <begin position="10"/>
        <end position="106"/>
    </location>
</feature>
<dbReference type="PANTHER" id="PTHR33119:SF1">
    <property type="entry name" value="FE2OG DIOXYGENASE DOMAIN-CONTAINING PROTEIN"/>
    <property type="match status" value="1"/>
</dbReference>
<evidence type="ECO:0000259" key="3">
    <source>
        <dbReference type="Pfam" id="PF21666"/>
    </source>
</evidence>
<dbReference type="Pfam" id="PF14033">
    <property type="entry name" value="DUF4246"/>
    <property type="match status" value="1"/>
</dbReference>
<dbReference type="Proteomes" id="UP000001194">
    <property type="component" value="Unassembled WGS sequence"/>
</dbReference>
<protein>
    <submittedName>
        <fullName evidence="4">Predicted protein</fullName>
    </submittedName>
</protein>
<dbReference type="AlphaFoldDB" id="B0D600"/>
<feature type="compositionally biased region" description="Basic and acidic residues" evidence="1">
    <location>
        <begin position="116"/>
        <end position="128"/>
    </location>
</feature>
<evidence type="ECO:0000313" key="5">
    <source>
        <dbReference type="Proteomes" id="UP000001194"/>
    </source>
</evidence>
<dbReference type="HOGENOM" id="CLU_012066_2_0_1"/>
<feature type="domain" description="DUF4246" evidence="2">
    <location>
        <begin position="149"/>
        <end position="590"/>
    </location>
</feature>
<dbReference type="InParanoid" id="B0D600"/>
<sequence>MARPSNFGALPGFGLPLSWTPSHSDLAQASEPEASKLGDGKGTPSPNARLFPTALNINDGDLDTFQMQLTTLREFTMLRFMNQLTDKPGWEHKVFDASITTKWKEEALAQNQPVNDVKKEESATHVNEENPAPGDDENSERQSEDSITEKMVDWCFAELQFKAKIFQENGGLVSVYNGDVVKSDSAIPPDLQAALKAAVEPLEDVPDRLKDWHPGSDELVLDLVHPSLFPLVYGRSKVLKEGITTLDDCIERCGEGETLPIRSDDSTSGKVWVRPDILNINLYSNKFQWLPCEVDVSANDGSSVRITSYINNLHPQERSLYLVIEQVIARAIPLWNMTLSPLLLGVDKHRRIHYDRVEYNPDPASFPKEEGPQQEEGEDEDDHWGRRWEWIQQTQRVILPEPETFAPPPYMTTDSKDQVDLRRDFGERGLQVIVKLASIHLNPEKPAYNGGSWHVEGQMNEHICATALYYYDCENITTSQLSFRQQSTTDIGWAYSRTIDYPQNQDDWLEKVFGCENYGSSMQQVGAVETRAGRLITFPNILQHQVQPFSLKDRSKPGHRKLLALFLVDPTIKVISTAHVPCQRKDWWQEVVNTRSAIGDLPRELQDQVFQEVEEFPIDMEEAKQLRLDLMEERKKFVVDSGIAFENIYTFALCEH</sequence>
<dbReference type="PANTHER" id="PTHR33119">
    <property type="entry name" value="IFI3P"/>
    <property type="match status" value="1"/>
</dbReference>
<dbReference type="GeneID" id="6074971"/>
<dbReference type="Pfam" id="PF21666">
    <property type="entry name" value="DUF4246_N"/>
    <property type="match status" value="1"/>
</dbReference>
<evidence type="ECO:0000313" key="4">
    <source>
        <dbReference type="EMBL" id="EDR10112.1"/>
    </source>
</evidence>
<dbReference type="InterPro" id="IPR025340">
    <property type="entry name" value="DUF4246"/>
</dbReference>
<gene>
    <name evidence="4" type="ORF">LACBIDRAFT_318103</name>
</gene>
<evidence type="ECO:0000256" key="1">
    <source>
        <dbReference type="SAM" id="MobiDB-lite"/>
    </source>
</evidence>
<organism evidence="5">
    <name type="scientific">Laccaria bicolor (strain S238N-H82 / ATCC MYA-4686)</name>
    <name type="common">Bicoloured deceiver</name>
    <name type="synonym">Laccaria laccata var. bicolor</name>
    <dbReference type="NCBI Taxonomy" id="486041"/>
    <lineage>
        <taxon>Eukaryota</taxon>
        <taxon>Fungi</taxon>
        <taxon>Dikarya</taxon>
        <taxon>Basidiomycota</taxon>
        <taxon>Agaricomycotina</taxon>
        <taxon>Agaricomycetes</taxon>
        <taxon>Agaricomycetidae</taxon>
        <taxon>Agaricales</taxon>
        <taxon>Agaricineae</taxon>
        <taxon>Hydnangiaceae</taxon>
        <taxon>Laccaria</taxon>
    </lineage>
</organism>
<dbReference type="OrthoDB" id="415532at2759"/>